<accession>A0ABY3YKH7</accession>
<feature type="transmembrane region" description="Helical" evidence="1">
    <location>
        <begin position="188"/>
        <end position="206"/>
    </location>
</feature>
<reference evidence="2 3" key="1">
    <citation type="journal article" date="2018" name="Int. J. Syst. Evol. Microbiol.">
        <title>Zhouia spongiae sp. nov., isolated from a marine sponge.</title>
        <authorList>
            <person name="Zhuang L."/>
            <person name="Lin B."/>
            <person name="Qin F."/>
            <person name="Luo L."/>
        </authorList>
    </citation>
    <scope>NUCLEOTIDE SEQUENCE [LARGE SCALE GENOMIC DNA]</scope>
    <source>
        <strain evidence="2 3">HN-Y44</strain>
    </source>
</reference>
<dbReference type="InterPro" id="IPR022134">
    <property type="entry name" value="DUF3667"/>
</dbReference>
<feature type="transmembrane region" description="Helical" evidence="1">
    <location>
        <begin position="121"/>
        <end position="145"/>
    </location>
</feature>
<feature type="transmembrane region" description="Helical" evidence="1">
    <location>
        <begin position="166"/>
        <end position="182"/>
    </location>
</feature>
<gene>
    <name evidence="2" type="ORF">MQE36_13890</name>
</gene>
<keyword evidence="1" id="KW-1133">Transmembrane helix</keyword>
<keyword evidence="1" id="KW-0472">Membrane</keyword>
<keyword evidence="1" id="KW-0812">Transmembrane</keyword>
<dbReference type="EMBL" id="CP094326">
    <property type="protein sequence ID" value="UNY98171.1"/>
    <property type="molecule type" value="Genomic_DNA"/>
</dbReference>
<keyword evidence="3" id="KW-1185">Reference proteome</keyword>
<dbReference type="RefSeq" id="WP_242936578.1">
    <property type="nucleotide sequence ID" value="NZ_CP094326.1"/>
</dbReference>
<evidence type="ECO:0000313" key="2">
    <source>
        <dbReference type="EMBL" id="UNY98171.1"/>
    </source>
</evidence>
<feature type="transmembrane region" description="Helical" evidence="1">
    <location>
        <begin position="81"/>
        <end position="101"/>
    </location>
</feature>
<evidence type="ECO:0000256" key="1">
    <source>
        <dbReference type="SAM" id="Phobius"/>
    </source>
</evidence>
<evidence type="ECO:0000313" key="3">
    <source>
        <dbReference type="Proteomes" id="UP000829476"/>
    </source>
</evidence>
<organism evidence="2 3">
    <name type="scientific">Zhouia spongiae</name>
    <dbReference type="NCBI Taxonomy" id="2202721"/>
    <lineage>
        <taxon>Bacteria</taxon>
        <taxon>Pseudomonadati</taxon>
        <taxon>Bacteroidota</taxon>
        <taxon>Flavobacteriia</taxon>
        <taxon>Flavobacteriales</taxon>
        <taxon>Flavobacteriaceae</taxon>
        <taxon>Zhouia</taxon>
    </lineage>
</organism>
<dbReference type="Proteomes" id="UP000829476">
    <property type="component" value="Chromosome"/>
</dbReference>
<name>A0ABY3YKH7_9FLAO</name>
<protein>
    <submittedName>
        <fullName evidence="2">DUF3667 domain-containing protein</fullName>
    </submittedName>
</protein>
<dbReference type="Pfam" id="PF12412">
    <property type="entry name" value="DUF3667"/>
    <property type="match status" value="1"/>
</dbReference>
<sequence length="247" mass="28218">MSIICKNCGTEVVGNFCADCGQSADTQRLDIRYILHDIQLGLLYFDKGLFYTVKELFIRPGHTVREFIEGKRVNHFKPLSLVILLATFYALLVFLLDLSFIEANVENPSGNVIDYGFLNQWITQHYALVALGLIPVLSLGSYISFKNQGYNFMEHMVLNAYASSQRLLLHIALIPVIYILYGTTYYPWVSRVLLLLNFILICWCYSQYFNKQSKVKSILCTVLTGIIAYTILIGLFVFWIYLNSGSV</sequence>
<feature type="transmembrane region" description="Helical" evidence="1">
    <location>
        <begin position="218"/>
        <end position="242"/>
    </location>
</feature>
<proteinExistence type="predicted"/>